<dbReference type="HOGENOM" id="CLU_342862_0_0_7"/>
<dbReference type="Proteomes" id="UP000001933">
    <property type="component" value="Chromosome"/>
</dbReference>
<dbReference type="AlphaFoldDB" id="Q2LU77"/>
<dbReference type="EMBL" id="CP000252">
    <property type="protein sequence ID" value="ABC77637.1"/>
    <property type="molecule type" value="Genomic_DNA"/>
</dbReference>
<dbReference type="RefSeq" id="WP_011417659.1">
    <property type="nucleotide sequence ID" value="NC_007759.1"/>
</dbReference>
<accession>Q2LU77</accession>
<evidence type="ECO:0000313" key="2">
    <source>
        <dbReference type="Proteomes" id="UP000001933"/>
    </source>
</evidence>
<dbReference type="KEGG" id="sat:SYN_02014"/>
<keyword evidence="2" id="KW-1185">Reference proteome</keyword>
<reference evidence="1 2" key="1">
    <citation type="journal article" date="2007" name="Proc. Natl. Acad. Sci. U.S.A.">
        <title>The genome of Syntrophus aciditrophicus: life at the thermodynamic limit of microbial growth.</title>
        <authorList>
            <person name="McInerney M.J."/>
            <person name="Rohlin L."/>
            <person name="Mouttaki H."/>
            <person name="Kim U."/>
            <person name="Krupp R.S."/>
            <person name="Rios-Hernandez L."/>
            <person name="Sieber J."/>
            <person name="Struchtemeyer C.G."/>
            <person name="Bhattacharyya A."/>
            <person name="Campbell J.W."/>
            <person name="Gunsalus R.P."/>
        </authorList>
    </citation>
    <scope>NUCLEOTIDE SEQUENCE [LARGE SCALE GENOMIC DNA]</scope>
    <source>
        <strain evidence="1 2">SB</strain>
    </source>
</reference>
<sequence>MSKRILSSGQKNTTHMKSHRLITYPAIADSVDLPDFIFHKSSDRDAFILLTGAEQKLLFEQKKATNRAMELDNRRLMTLLSPIWAKFTNSDVTLHIISERGAVLKIKQFRTGIVIQAHWNLFQPYFYQIKNLPIAHSEILDVFARAVFNYAALAMKHDGMEKSEFRNVVIDAYILQPELLLASLDILNKPNIYHIHSTRIWLTKISEANDKHRLQIDVSAAAANPLVSLGFLKEVAVFIHKVAKNYAFRYVDYLWTQQYSITCDTRPELNMVTREGNVISINIYPLLNKTNWKPMLYLSLGYAIMLALLEASGGEDEKINVYLSMMKTWNRYLSFDESMEQQCVREICRLPSSSEVESRVLLKCMTCGENMELIDEFIRLIDYSAQETIEDKLKLLKEARSGNETGAQYEQLWDRVRNLNAGLVKNNINYSKFIEVLRNDNIDYIQLADLLRTGRLENRCVVDVSEWLLLRTLLYDLISSTKVFSNDYKMLLKVLTKVNKSLIVYVWTLVFDNDMRHERVNTYIARLLNDIFVFNRVKIYEIVSDPAECLETEAVTGYLLNWAGLSQDELRSIRNKVPFNLPRNIVPCLNIRTAGDVDHLVRVMTIRSSGIIGFCLHKVYQWGSMQDELTGKIRSHFPELLQKAQDAMHPRKIIMGGAMLLLVLAQTISDQRDGFAQNVAIKEEDRQIVLNLIKQCIDWDQRHYIMMVGGIAAGYLGIIDGWILRQFDILLGRYGGGDRVVLRSVVQFDVENLIQRTLITAKEGKESELLKKIQLLRLGVDPVISDQVNKFFGTLACRYGISAAEVALKKKDIGELILELSRRMKA</sequence>
<dbReference type="InParanoid" id="Q2LU77"/>
<evidence type="ECO:0000313" key="1">
    <source>
        <dbReference type="EMBL" id="ABC77637.1"/>
    </source>
</evidence>
<organism evidence="1 2">
    <name type="scientific">Syntrophus aciditrophicus (strain SB)</name>
    <dbReference type="NCBI Taxonomy" id="56780"/>
    <lineage>
        <taxon>Bacteria</taxon>
        <taxon>Pseudomonadati</taxon>
        <taxon>Thermodesulfobacteriota</taxon>
        <taxon>Syntrophia</taxon>
        <taxon>Syntrophales</taxon>
        <taxon>Syntrophaceae</taxon>
        <taxon>Syntrophus</taxon>
    </lineage>
</organism>
<protein>
    <submittedName>
        <fullName evidence="1">Hypothetical cytosolic protein</fullName>
    </submittedName>
</protein>
<proteinExistence type="predicted"/>
<name>Q2LU77_SYNAS</name>
<gene>
    <name evidence="1" type="ORF">SYN_02014</name>
</gene>